<dbReference type="InterPro" id="IPR019756">
    <property type="entry name" value="Pept_S26A_signal_pept_1_Ser-AS"/>
</dbReference>
<dbReference type="GO" id="GO:0004252">
    <property type="term" value="F:serine-type endopeptidase activity"/>
    <property type="evidence" value="ECO:0007669"/>
    <property type="project" value="InterPro"/>
</dbReference>
<accession>Q2NRX4</accession>
<keyword evidence="9" id="KW-1185">Reference proteome</keyword>
<dbReference type="InterPro" id="IPR039418">
    <property type="entry name" value="LexA-like"/>
</dbReference>
<keyword evidence="1" id="KW-0645">Protease</keyword>
<gene>
    <name evidence="8" type="primary">prtR_4</name>
    <name evidence="7" type="ordered locus">SG1826</name>
    <name evidence="8" type="ORF">SGGMMB4_04240</name>
</gene>
<dbReference type="InterPro" id="IPR036286">
    <property type="entry name" value="LexA/Signal_pep-like_sf"/>
</dbReference>
<evidence type="ECO:0000313" key="7">
    <source>
        <dbReference type="EMBL" id="BAE75101.1"/>
    </source>
</evidence>
<dbReference type="STRING" id="343509.SG1826"/>
<dbReference type="PROSITE" id="PS50943">
    <property type="entry name" value="HTH_CROC1"/>
    <property type="match status" value="1"/>
</dbReference>
<protein>
    <submittedName>
        <fullName evidence="7 8">Transcriptional regulator</fullName>
    </submittedName>
</protein>
<dbReference type="PANTHER" id="PTHR40661:SF2">
    <property type="entry name" value="HTH-TYPE TRANSCRIPTIONAL REGULATOR PRTR"/>
    <property type="match status" value="1"/>
</dbReference>
<evidence type="ECO:0000313" key="10">
    <source>
        <dbReference type="Proteomes" id="UP000245838"/>
    </source>
</evidence>
<dbReference type="CDD" id="cd00093">
    <property type="entry name" value="HTH_XRE"/>
    <property type="match status" value="1"/>
</dbReference>
<dbReference type="HOGENOM" id="CLU_066192_1_4_6"/>
<evidence type="ECO:0000313" key="8">
    <source>
        <dbReference type="EMBL" id="CRL46021.1"/>
    </source>
</evidence>
<dbReference type="CDD" id="cd06529">
    <property type="entry name" value="S24_LexA-like"/>
    <property type="match status" value="1"/>
</dbReference>
<dbReference type="EMBL" id="AP008232">
    <property type="protein sequence ID" value="BAE75101.1"/>
    <property type="molecule type" value="Genomic_DNA"/>
</dbReference>
<dbReference type="eggNOG" id="COG2932">
    <property type="taxonomic scope" value="Bacteria"/>
</dbReference>
<dbReference type="SMART" id="SM00530">
    <property type="entry name" value="HTH_XRE"/>
    <property type="match status" value="1"/>
</dbReference>
<dbReference type="KEGG" id="sgl:SG1826"/>
<reference evidence="7 9" key="1">
    <citation type="journal article" date="2006" name="Genome Res.">
        <title>Massive genome erosion and functional adaptations provide insights into the symbiotic lifestyle of Sodalis glossinidius in the tsetse host.</title>
        <authorList>
            <person name="Toh H."/>
            <person name="Weiss B.L."/>
            <person name="Perkin S.A.H."/>
            <person name="Yamashita A."/>
            <person name="Oshima K."/>
            <person name="Hattori M."/>
            <person name="Aksoy S."/>
        </authorList>
    </citation>
    <scope>NUCLEOTIDE SEQUENCE [LARGE SCALE GENOMIC DNA]</scope>
    <source>
        <strain evidence="9">morsitans</strain>
        <strain evidence="7">Morsitans</strain>
    </source>
</reference>
<dbReference type="PROSITE" id="PS00501">
    <property type="entry name" value="SPASE_I_1"/>
    <property type="match status" value="1"/>
</dbReference>
<dbReference type="SUPFAM" id="SSF47413">
    <property type="entry name" value="lambda repressor-like DNA-binding domains"/>
    <property type="match status" value="1"/>
</dbReference>
<dbReference type="InterPro" id="IPR015927">
    <property type="entry name" value="Peptidase_S24_S26A/B/C"/>
</dbReference>
<dbReference type="Gene3D" id="1.10.260.40">
    <property type="entry name" value="lambda repressor-like DNA-binding domains"/>
    <property type="match status" value="1"/>
</dbReference>
<dbReference type="InterPro" id="IPR010982">
    <property type="entry name" value="Lambda_DNA-bd_dom_sf"/>
</dbReference>
<keyword evidence="5" id="KW-0804">Transcription</keyword>
<dbReference type="GO" id="GO:0016020">
    <property type="term" value="C:membrane"/>
    <property type="evidence" value="ECO:0007669"/>
    <property type="project" value="InterPro"/>
</dbReference>
<dbReference type="Pfam" id="PF01381">
    <property type="entry name" value="HTH_3"/>
    <property type="match status" value="1"/>
</dbReference>
<keyword evidence="3" id="KW-0805">Transcription regulation</keyword>
<dbReference type="Proteomes" id="UP000245838">
    <property type="component" value="Chromosome sggmmb4_Chromosome"/>
</dbReference>
<dbReference type="InterPro" id="IPR001387">
    <property type="entry name" value="Cro/C1-type_HTH"/>
</dbReference>
<dbReference type="GO" id="GO:0003677">
    <property type="term" value="F:DNA binding"/>
    <property type="evidence" value="ECO:0007669"/>
    <property type="project" value="UniProtKB-KW"/>
</dbReference>
<name>Q2NRX4_SODGM</name>
<evidence type="ECO:0000256" key="3">
    <source>
        <dbReference type="ARBA" id="ARBA00023015"/>
    </source>
</evidence>
<sequence>MNFSERLKTAMREANCTQSTLAKAVGMAQSSVWKLTSGAAKSSTKVVEIARFLRVRPEWLASGIGEMHNSDVSNKHSISDITSTRQKISVWGDVENNYDFSDKFVEISLLNVKLSAGSGSCELNEDSEFSIIFSKYSLHNMGVSPSAAKLVRVSGSSMEPALNNGDIVGINIDKTSIEDGKTYAICHDDVLRIKTLISAPGKVVIRSFNREEYPDEVMSLNEFRECIRVIGQVFWSSHTW</sequence>
<dbReference type="SUPFAM" id="SSF51306">
    <property type="entry name" value="LexA/Signal peptidase"/>
    <property type="match status" value="1"/>
</dbReference>
<dbReference type="GO" id="GO:0006508">
    <property type="term" value="P:proteolysis"/>
    <property type="evidence" value="ECO:0007669"/>
    <property type="project" value="UniProtKB-KW"/>
</dbReference>
<keyword evidence="2" id="KW-0378">Hydrolase</keyword>
<dbReference type="Proteomes" id="UP000001932">
    <property type="component" value="Chromosome"/>
</dbReference>
<reference evidence="8 10" key="2">
    <citation type="submission" date="2015-05" db="EMBL/GenBank/DDBJ databases">
        <authorList>
            <person name="Goodhead I."/>
        </authorList>
    </citation>
    <scope>NUCLEOTIDE SEQUENCE [LARGE SCALE GENOMIC DNA]</scope>
    <source>
        <strain evidence="8">B4</strain>
        <strain evidence="10">morsitans</strain>
    </source>
</reference>
<evidence type="ECO:0000259" key="6">
    <source>
        <dbReference type="PROSITE" id="PS50943"/>
    </source>
</evidence>
<dbReference type="Pfam" id="PF00717">
    <property type="entry name" value="Peptidase_S24"/>
    <property type="match status" value="1"/>
</dbReference>
<evidence type="ECO:0000256" key="4">
    <source>
        <dbReference type="ARBA" id="ARBA00023125"/>
    </source>
</evidence>
<evidence type="ECO:0000256" key="5">
    <source>
        <dbReference type="ARBA" id="ARBA00023163"/>
    </source>
</evidence>
<evidence type="ECO:0000313" key="9">
    <source>
        <dbReference type="Proteomes" id="UP000001932"/>
    </source>
</evidence>
<dbReference type="AlphaFoldDB" id="Q2NRX4"/>
<keyword evidence="4" id="KW-0238">DNA-binding</keyword>
<dbReference type="EMBL" id="LN854557">
    <property type="protein sequence ID" value="CRL46021.1"/>
    <property type="molecule type" value="Genomic_DNA"/>
</dbReference>
<proteinExistence type="predicted"/>
<feature type="domain" description="HTH cro/C1-type" evidence="6">
    <location>
        <begin position="7"/>
        <end position="60"/>
    </location>
</feature>
<dbReference type="PANTHER" id="PTHR40661">
    <property type="match status" value="1"/>
</dbReference>
<evidence type="ECO:0000256" key="2">
    <source>
        <dbReference type="ARBA" id="ARBA00022801"/>
    </source>
</evidence>
<organism evidence="7 9">
    <name type="scientific">Sodalis glossinidius (strain morsitans)</name>
    <dbReference type="NCBI Taxonomy" id="343509"/>
    <lineage>
        <taxon>Bacteria</taxon>
        <taxon>Pseudomonadati</taxon>
        <taxon>Pseudomonadota</taxon>
        <taxon>Gammaproteobacteria</taxon>
        <taxon>Enterobacterales</taxon>
        <taxon>Bruguierivoracaceae</taxon>
        <taxon>Sodalis</taxon>
    </lineage>
</organism>
<evidence type="ECO:0000256" key="1">
    <source>
        <dbReference type="ARBA" id="ARBA00022670"/>
    </source>
</evidence>
<dbReference type="Gene3D" id="2.10.109.10">
    <property type="entry name" value="Umud Fragment, subunit A"/>
    <property type="match status" value="1"/>
</dbReference>